<protein>
    <submittedName>
        <fullName evidence="1">Uncharacterized protein</fullName>
    </submittedName>
</protein>
<name>A0ABR7J058_9FLAO</name>
<proteinExistence type="predicted"/>
<gene>
    <name evidence="1" type="ORF">H8R27_10080</name>
</gene>
<evidence type="ECO:0000313" key="1">
    <source>
        <dbReference type="EMBL" id="MBC5835234.1"/>
    </source>
</evidence>
<dbReference type="EMBL" id="JACRUN010000005">
    <property type="protein sequence ID" value="MBC5835234.1"/>
    <property type="molecule type" value="Genomic_DNA"/>
</dbReference>
<sequence>MKTTTIILILFCSIINAQNIENKLEIDIRGRECKGGVGLCTIETSTNKNQDIEKFYLLKISETELQLTIKTEALTIDEQKFLFGKEIKTISEIEKFFFNQDYDFELNSETINLLNLNSKKPTIKSGLYPIKLIDNKAVIILKLFSKI</sequence>
<evidence type="ECO:0000313" key="2">
    <source>
        <dbReference type="Proteomes" id="UP000605990"/>
    </source>
</evidence>
<reference evidence="1 2" key="1">
    <citation type="submission" date="2020-08" db="EMBL/GenBank/DDBJ databases">
        <title>Description of novel Flavobacterium F-408 isolate.</title>
        <authorList>
            <person name="Saticioglu I.B."/>
            <person name="Duman M."/>
            <person name="Altun S."/>
        </authorList>
    </citation>
    <scope>NUCLEOTIDE SEQUENCE [LARGE SCALE GENOMIC DNA]</scope>
    <source>
        <strain evidence="1 2">F-408</strain>
    </source>
</reference>
<organism evidence="1 2">
    <name type="scientific">Flavobacterium bernardetii</name>
    <dbReference type="NCBI Taxonomy" id="2813823"/>
    <lineage>
        <taxon>Bacteria</taxon>
        <taxon>Pseudomonadati</taxon>
        <taxon>Bacteroidota</taxon>
        <taxon>Flavobacteriia</taxon>
        <taxon>Flavobacteriales</taxon>
        <taxon>Flavobacteriaceae</taxon>
        <taxon>Flavobacterium</taxon>
    </lineage>
</organism>
<accession>A0ABR7J058</accession>
<dbReference type="Proteomes" id="UP000605990">
    <property type="component" value="Unassembled WGS sequence"/>
</dbReference>
<comment type="caution">
    <text evidence="1">The sequence shown here is derived from an EMBL/GenBank/DDBJ whole genome shotgun (WGS) entry which is preliminary data.</text>
</comment>
<keyword evidence="2" id="KW-1185">Reference proteome</keyword>
<dbReference type="RefSeq" id="WP_166131492.1">
    <property type="nucleotide sequence ID" value="NZ_JAANOQ010000011.1"/>
</dbReference>